<dbReference type="PANTHER" id="PTHR32303:SF4">
    <property type="entry name" value="QUINOPROTEIN GLUCOSE DEHYDROGENASE"/>
    <property type="match status" value="1"/>
</dbReference>
<dbReference type="GO" id="GO:0016491">
    <property type="term" value="F:oxidoreductase activity"/>
    <property type="evidence" value="ECO:0007669"/>
    <property type="project" value="UniProtKB-KW"/>
</dbReference>
<keyword evidence="3" id="KW-0560">Oxidoreductase</keyword>
<evidence type="ECO:0000313" key="5">
    <source>
        <dbReference type="EMBL" id="SVA94051.1"/>
    </source>
</evidence>
<evidence type="ECO:0000259" key="4">
    <source>
        <dbReference type="Pfam" id="PF01011"/>
    </source>
</evidence>
<dbReference type="SMART" id="SM00564">
    <property type="entry name" value="PQQ"/>
    <property type="match status" value="4"/>
</dbReference>
<accession>A0A381ZYK4</accession>
<gene>
    <name evidence="5" type="ORF">METZ01_LOCUS146905</name>
</gene>
<protein>
    <recommendedName>
        <fullName evidence="4">Pyrrolo-quinoline quinone repeat domain-containing protein</fullName>
    </recommendedName>
</protein>
<dbReference type="AlphaFoldDB" id="A0A381ZYK4"/>
<feature type="domain" description="Pyrrolo-quinoline quinone repeat" evidence="4">
    <location>
        <begin position="61"/>
        <end position="654"/>
    </location>
</feature>
<dbReference type="SUPFAM" id="SSF50998">
    <property type="entry name" value="Quinoprotein alcohol dehydrogenase-like"/>
    <property type="match status" value="1"/>
</dbReference>
<evidence type="ECO:0000256" key="3">
    <source>
        <dbReference type="ARBA" id="ARBA00023002"/>
    </source>
</evidence>
<proteinExistence type="inferred from homology"/>
<dbReference type="InterPro" id="IPR011047">
    <property type="entry name" value="Quinoprotein_ADH-like_sf"/>
</dbReference>
<reference evidence="5" key="1">
    <citation type="submission" date="2018-05" db="EMBL/GenBank/DDBJ databases">
        <authorList>
            <person name="Lanie J.A."/>
            <person name="Ng W.-L."/>
            <person name="Kazmierczak K.M."/>
            <person name="Andrzejewski T.M."/>
            <person name="Davidsen T.M."/>
            <person name="Wayne K.J."/>
            <person name="Tettelin H."/>
            <person name="Glass J.I."/>
            <person name="Rusch D."/>
            <person name="Podicherti R."/>
            <person name="Tsui H.-C.T."/>
            <person name="Winkler M.E."/>
        </authorList>
    </citation>
    <scope>NUCLEOTIDE SEQUENCE</scope>
</reference>
<dbReference type="InterPro" id="IPR018391">
    <property type="entry name" value="PQQ_b-propeller_rpt"/>
</dbReference>
<evidence type="ECO:0000256" key="2">
    <source>
        <dbReference type="ARBA" id="ARBA00008156"/>
    </source>
</evidence>
<dbReference type="Pfam" id="PF01011">
    <property type="entry name" value="PQQ"/>
    <property type="match status" value="1"/>
</dbReference>
<organism evidence="5">
    <name type="scientific">marine metagenome</name>
    <dbReference type="NCBI Taxonomy" id="408172"/>
    <lineage>
        <taxon>unclassified sequences</taxon>
        <taxon>metagenomes</taxon>
        <taxon>ecological metagenomes</taxon>
    </lineage>
</organism>
<dbReference type="Gene3D" id="2.140.10.10">
    <property type="entry name" value="Quinoprotein alcohol dehydrogenase-like superfamily"/>
    <property type="match status" value="2"/>
</dbReference>
<comment type="similarity">
    <text evidence="2">Belongs to the bacterial PQQ dehydrogenase family.</text>
</comment>
<evidence type="ECO:0000256" key="1">
    <source>
        <dbReference type="ARBA" id="ARBA00001931"/>
    </source>
</evidence>
<dbReference type="PANTHER" id="PTHR32303">
    <property type="entry name" value="QUINOPROTEIN ALCOHOL DEHYDROGENASE (CYTOCHROME C)"/>
    <property type="match status" value="1"/>
</dbReference>
<name>A0A381ZYK4_9ZZZZ</name>
<comment type="cofactor">
    <cofactor evidence="1">
        <name>pyrroloquinoline quinone</name>
        <dbReference type="ChEBI" id="CHEBI:58442"/>
    </cofactor>
</comment>
<dbReference type="EMBL" id="UINC01023089">
    <property type="protein sequence ID" value="SVA94051.1"/>
    <property type="molecule type" value="Genomic_DNA"/>
</dbReference>
<feature type="non-terminal residue" evidence="5">
    <location>
        <position position="1"/>
    </location>
</feature>
<dbReference type="InterPro" id="IPR002372">
    <property type="entry name" value="PQQ_rpt_dom"/>
</dbReference>
<sequence>VQTSEIPERHRRLGVWGTLTNEGGAMQVTLRFGLTIVVTIISFSTDSSLLKGQIVNPTPDWSYYGGDIFFNRYAPLDQIDAHNVSDLEILWRRPGLDPSYMVGHPSLNPSSYLRSTPILVDGVLFSPNAVGFVEAFDPASGKTLWVQQPFEKSLDEVRGRSNRGVQVWKNGNDRRLILAREPYLYSLDPESGAPISDFGNSGRVLLSPEGSERFRWSFSPIVVGDVIVVAGIIGSAGDSGDIKEALPENVRGYDVRTGQHLWTFQVVPRPGELGNDTWEDESWKWAGDLGSWCCMSADEGTGIVYVPLSAPTAAYYGGHRPGANLFSNSLVALDWRNGELVWHFQMVHHDLWEYDAVGPPVLGTIRVEGRTIRAVMQPSKTGFLYVFDRDSGEPVWPIEERPVPQSSVPGERSWPTQPFPTKPPPFGAQGATEDDLIDFTPELRARALALVKPFRLGPIFTPPSMPTPGPTGKIGTLTRPGIWGSGNWHTGAFDPESGYYYAVSHQLPDVHTITSTKSPEATMMYAGRSDLTTAVLTIDGLPIFKPPYGRITAIDMNRGEHVWMAANGDGPREHPLLKELDVGPLGISGRAAPLVTKTLLFIGEGSDAVIGTTGSGLNFRAYNKATGDVIWTKELDAGTTGAPMTYLHEGKQYIIVAIGGNGREAEWVAMGLN</sequence>